<dbReference type="PANTHER" id="PTHR11839:SF18">
    <property type="entry name" value="NUDIX HYDROLASE DOMAIN-CONTAINING PROTEIN"/>
    <property type="match status" value="1"/>
</dbReference>
<dbReference type="GO" id="GO:0019693">
    <property type="term" value="P:ribose phosphate metabolic process"/>
    <property type="evidence" value="ECO:0007669"/>
    <property type="project" value="TreeGrafter"/>
</dbReference>
<dbReference type="EMBL" id="ML009203">
    <property type="protein sequence ID" value="RKO97651.1"/>
    <property type="molecule type" value="Genomic_DNA"/>
</dbReference>
<protein>
    <recommendedName>
        <fullName evidence="3">Nudix hydrolase domain-containing protein</fullName>
    </recommendedName>
</protein>
<organism evidence="4 6">
    <name type="scientific">Caulochytrium protostelioides</name>
    <dbReference type="NCBI Taxonomy" id="1555241"/>
    <lineage>
        <taxon>Eukaryota</taxon>
        <taxon>Fungi</taxon>
        <taxon>Fungi incertae sedis</taxon>
        <taxon>Chytridiomycota</taxon>
        <taxon>Chytridiomycota incertae sedis</taxon>
        <taxon>Chytridiomycetes</taxon>
        <taxon>Caulochytriales</taxon>
        <taxon>Caulochytriaceae</taxon>
        <taxon>Caulochytrium</taxon>
    </lineage>
</organism>
<evidence type="ECO:0000313" key="5">
    <source>
        <dbReference type="EMBL" id="RKO99357.1"/>
    </source>
</evidence>
<proteinExistence type="predicted"/>
<dbReference type="AlphaFoldDB" id="A0A4P9WW60"/>
<dbReference type="OrthoDB" id="10249920at2759"/>
<dbReference type="InterPro" id="IPR015797">
    <property type="entry name" value="NUDIX_hydrolase-like_dom_sf"/>
</dbReference>
<dbReference type="CDD" id="cd03424">
    <property type="entry name" value="NUDIX_ADPRase_Nudt5_UGPPase_Nudt14"/>
    <property type="match status" value="1"/>
</dbReference>
<comment type="cofactor">
    <cofactor evidence="1">
        <name>Mg(2+)</name>
        <dbReference type="ChEBI" id="CHEBI:18420"/>
    </cofactor>
</comment>
<dbReference type="PANTHER" id="PTHR11839">
    <property type="entry name" value="UDP/ADP-SUGAR PYROPHOSPHATASE"/>
    <property type="match status" value="1"/>
</dbReference>
<keyword evidence="2" id="KW-0378">Hydrolase</keyword>
<feature type="domain" description="Nudix hydrolase" evidence="3">
    <location>
        <begin position="104"/>
        <end position="280"/>
    </location>
</feature>
<reference evidence="6 7" key="1">
    <citation type="journal article" date="2018" name="Nat. Microbiol.">
        <title>Leveraging single-cell genomics to expand the fungal tree of life.</title>
        <authorList>
            <person name="Ahrendt S.R."/>
            <person name="Quandt C.A."/>
            <person name="Ciobanu D."/>
            <person name="Clum A."/>
            <person name="Salamov A."/>
            <person name="Andreopoulos B."/>
            <person name="Cheng J.F."/>
            <person name="Woyke T."/>
            <person name="Pelin A."/>
            <person name="Henrissat B."/>
            <person name="Reynolds N.K."/>
            <person name="Benny G.L."/>
            <person name="Smith M.E."/>
            <person name="James T.Y."/>
            <person name="Grigoriev I.V."/>
        </authorList>
    </citation>
    <scope>NUCLEOTIDE SEQUENCE [LARGE SCALE GENOMIC DNA]</scope>
    <source>
        <strain evidence="6 7">ATCC 52028</strain>
    </source>
</reference>
<evidence type="ECO:0000259" key="3">
    <source>
        <dbReference type="PROSITE" id="PS51462"/>
    </source>
</evidence>
<dbReference type="Proteomes" id="UP000268535">
    <property type="component" value="Unassembled WGS sequence"/>
</dbReference>
<evidence type="ECO:0000313" key="7">
    <source>
        <dbReference type="Proteomes" id="UP000274922"/>
    </source>
</evidence>
<dbReference type="GO" id="GO:0006753">
    <property type="term" value="P:nucleoside phosphate metabolic process"/>
    <property type="evidence" value="ECO:0007669"/>
    <property type="project" value="TreeGrafter"/>
</dbReference>
<keyword evidence="7" id="KW-1185">Reference proteome</keyword>
<accession>A0A4P9WW60</accession>
<dbReference type="Gene3D" id="3.90.79.10">
    <property type="entry name" value="Nucleoside Triphosphate Pyrophosphohydrolase"/>
    <property type="match status" value="1"/>
</dbReference>
<dbReference type="STRING" id="1555241.A0A4P9WW60"/>
<evidence type="ECO:0000256" key="2">
    <source>
        <dbReference type="ARBA" id="ARBA00022801"/>
    </source>
</evidence>
<reference evidence="5" key="2">
    <citation type="submission" date="2018-04" db="EMBL/GenBank/DDBJ databases">
        <title>Leveraging single-cell genomics to expand the Fungal Tree of Life.</title>
        <authorList>
            <consortium name="DOE Joint Genome Institute"/>
            <person name="Ahrendt S.R."/>
            <person name="Quandt C.A."/>
            <person name="Ciobanu D."/>
            <person name="Clum A."/>
            <person name="Salamov A."/>
            <person name="Andreopoulos B."/>
            <person name="Cheng J.-F."/>
            <person name="Woyke T."/>
            <person name="Pelin A."/>
            <person name="Henrissat B."/>
            <person name="Benny G.L."/>
            <person name="Smith M.E."/>
            <person name="James T.Y."/>
            <person name="Grigoriev I.V."/>
        </authorList>
    </citation>
    <scope>NUCLEOTIDE SEQUENCE</scope>
    <source>
        <strain evidence="5">ATCC 52028</strain>
    </source>
</reference>
<dbReference type="Proteomes" id="UP000274922">
    <property type="component" value="Unassembled WGS sequence"/>
</dbReference>
<dbReference type="PROSITE" id="PS51462">
    <property type="entry name" value="NUDIX"/>
    <property type="match status" value="1"/>
</dbReference>
<gene>
    <name evidence="4" type="ORF">CAUPRSCDRAFT_10693</name>
    <name evidence="5" type="ORF">CXG81DRAFT_27881</name>
</gene>
<dbReference type="SUPFAM" id="SSF55811">
    <property type="entry name" value="Nudix"/>
    <property type="match status" value="1"/>
</dbReference>
<sequence length="297" mass="31336">MSAIPVVLACAPHATDGAAVRGGDDAGAVLESVEQFAPFRRWRSRLAATFGADDRFVVHGITVTDVDQTPARGDGQPGRLLFCKATAHVTWKDSGHAVAGITFLRGPAAAVLVLVTASDTAATVDDDDAIRVLLVEQPRVPIAQTTMAELPAGMLDEAPGREDDRAQEAQLAGAAAKELEEECGIVLRASDLVDLTALAYGPDGRVPGEGVYPSAGGCDESIGLYAVHQTLSAAQLAELENRSFGLHEEGERIRVRAVPLKTLYRATRDMKALAALALFRELRADGRLPMLPGGSHQ</sequence>
<dbReference type="EMBL" id="ML014292">
    <property type="protein sequence ID" value="RKO99357.1"/>
    <property type="molecule type" value="Genomic_DNA"/>
</dbReference>
<evidence type="ECO:0000256" key="1">
    <source>
        <dbReference type="ARBA" id="ARBA00001946"/>
    </source>
</evidence>
<reference evidence="4" key="3">
    <citation type="submission" date="2018-08" db="EMBL/GenBank/DDBJ databases">
        <title>Leveraging single-cell genomics to expand the Fungal Tree of Life.</title>
        <authorList>
            <consortium name="DOE Joint Genome Institute"/>
            <person name="Ahrendt S.R."/>
            <person name="Quandt C.A."/>
            <person name="Ciobanu D."/>
            <person name="Clum A."/>
            <person name="Salamov A."/>
            <person name="Andreopoulos B."/>
            <person name="Cheng J.-F."/>
            <person name="Woyke T."/>
            <person name="Pelin A."/>
            <person name="Henrissat B."/>
            <person name="Reynolds N."/>
            <person name="Benny G.L."/>
            <person name="Smith M.E."/>
            <person name="James T.Y."/>
            <person name="Grigoriev I.V."/>
        </authorList>
    </citation>
    <scope>NUCLEOTIDE SEQUENCE</scope>
    <source>
        <strain evidence="4">ATCC 52028</strain>
    </source>
</reference>
<dbReference type="GO" id="GO:0080042">
    <property type="term" value="F:ADP-glucose pyrophosphohydrolase activity"/>
    <property type="evidence" value="ECO:0007669"/>
    <property type="project" value="TreeGrafter"/>
</dbReference>
<evidence type="ECO:0000313" key="4">
    <source>
        <dbReference type="EMBL" id="RKO97651.1"/>
    </source>
</evidence>
<evidence type="ECO:0000313" key="6">
    <source>
        <dbReference type="Proteomes" id="UP000268535"/>
    </source>
</evidence>
<name>A0A4P9WW60_9FUNG</name>
<dbReference type="InterPro" id="IPR000086">
    <property type="entry name" value="NUDIX_hydrolase_dom"/>
</dbReference>
<dbReference type="GO" id="GO:0080041">
    <property type="term" value="F:ADP-ribose pyrophosphohydrolase activity"/>
    <property type="evidence" value="ECO:0007669"/>
    <property type="project" value="TreeGrafter"/>
</dbReference>